<accession>A0ABR2GWN7</accession>
<evidence type="ECO:0000313" key="2">
    <source>
        <dbReference type="Proteomes" id="UP001470230"/>
    </source>
</evidence>
<sequence length="99" mass="10958">MSTLVGYARQTYRPGRTSCTVTVITKTHHDLDLTYYFDGVAQKTNTKVYDASDTGLLNIKIVASTGEKLELDEVGFIWNSQPLKERSGDCRNGKKGAIV</sequence>
<evidence type="ECO:0000313" key="1">
    <source>
        <dbReference type="EMBL" id="KAK8838071.1"/>
    </source>
</evidence>
<organism evidence="1 2">
    <name type="scientific">Tritrichomonas musculus</name>
    <dbReference type="NCBI Taxonomy" id="1915356"/>
    <lineage>
        <taxon>Eukaryota</taxon>
        <taxon>Metamonada</taxon>
        <taxon>Parabasalia</taxon>
        <taxon>Tritrichomonadida</taxon>
        <taxon>Tritrichomonadidae</taxon>
        <taxon>Tritrichomonas</taxon>
    </lineage>
</organism>
<reference evidence="1 2" key="1">
    <citation type="submission" date="2024-04" db="EMBL/GenBank/DDBJ databases">
        <title>Tritrichomonas musculus Genome.</title>
        <authorList>
            <person name="Alves-Ferreira E."/>
            <person name="Grigg M."/>
            <person name="Lorenzi H."/>
            <person name="Galac M."/>
        </authorList>
    </citation>
    <scope>NUCLEOTIDE SEQUENCE [LARGE SCALE GENOMIC DNA]</scope>
    <source>
        <strain evidence="1 2">EAF2021</strain>
    </source>
</reference>
<dbReference type="EMBL" id="JAPFFF010000057">
    <property type="protein sequence ID" value="KAK8838071.1"/>
    <property type="molecule type" value="Genomic_DNA"/>
</dbReference>
<gene>
    <name evidence="1" type="ORF">M9Y10_036022</name>
</gene>
<protein>
    <submittedName>
        <fullName evidence="1">Alpha-amylase</fullName>
    </submittedName>
</protein>
<dbReference type="Proteomes" id="UP001470230">
    <property type="component" value="Unassembled WGS sequence"/>
</dbReference>
<keyword evidence="2" id="KW-1185">Reference proteome</keyword>
<proteinExistence type="predicted"/>
<name>A0ABR2GWN7_9EUKA</name>
<comment type="caution">
    <text evidence="1">The sequence shown here is derived from an EMBL/GenBank/DDBJ whole genome shotgun (WGS) entry which is preliminary data.</text>
</comment>